<evidence type="ECO:0000313" key="2">
    <source>
        <dbReference type="Proteomes" id="UP000092154"/>
    </source>
</evidence>
<dbReference type="Proteomes" id="UP000092154">
    <property type="component" value="Unassembled WGS sequence"/>
</dbReference>
<accession>A0A1B7MGK9</accession>
<dbReference type="AlphaFoldDB" id="A0A1B7MGK9"/>
<dbReference type="EMBL" id="KV449267">
    <property type="protein sequence ID" value="OAX31733.1"/>
    <property type="molecule type" value="Genomic_DNA"/>
</dbReference>
<gene>
    <name evidence="1" type="ORF">K503DRAFT_777326</name>
</gene>
<name>A0A1B7MGK9_9AGAM</name>
<protein>
    <submittedName>
        <fullName evidence="1">Uncharacterized protein</fullName>
    </submittedName>
</protein>
<keyword evidence="2" id="KW-1185">Reference proteome</keyword>
<feature type="non-terminal residue" evidence="1">
    <location>
        <position position="1"/>
    </location>
</feature>
<organism evidence="1 2">
    <name type="scientific">Rhizopogon vinicolor AM-OR11-026</name>
    <dbReference type="NCBI Taxonomy" id="1314800"/>
    <lineage>
        <taxon>Eukaryota</taxon>
        <taxon>Fungi</taxon>
        <taxon>Dikarya</taxon>
        <taxon>Basidiomycota</taxon>
        <taxon>Agaricomycotina</taxon>
        <taxon>Agaricomycetes</taxon>
        <taxon>Agaricomycetidae</taxon>
        <taxon>Boletales</taxon>
        <taxon>Suillineae</taxon>
        <taxon>Rhizopogonaceae</taxon>
        <taxon>Rhizopogon</taxon>
    </lineage>
</organism>
<dbReference type="InParanoid" id="A0A1B7MGK9"/>
<proteinExistence type="predicted"/>
<evidence type="ECO:0000313" key="1">
    <source>
        <dbReference type="EMBL" id="OAX31733.1"/>
    </source>
</evidence>
<dbReference type="STRING" id="1314800.A0A1B7MGK9"/>
<dbReference type="OrthoDB" id="3362250at2759"/>
<sequence>PSSIAARKRASRPQAKKISQFLLTPCVMVPQPGVDRTSFIMRALSIFSSNRPLQTASFTLTPFDASPSPNPPSAGNRMSQIIPATPTPLLAFYDRTPLLTAASIDRTEEHMLGVDTSFWIAVALAYWEFLEDREGYLAAVSDY</sequence>
<reference evidence="1 2" key="1">
    <citation type="submission" date="2016-06" db="EMBL/GenBank/DDBJ databases">
        <title>Comparative genomics of the ectomycorrhizal sister species Rhizopogon vinicolor and Rhizopogon vesiculosus (Basidiomycota: Boletales) reveals a divergence of the mating type B locus.</title>
        <authorList>
            <consortium name="DOE Joint Genome Institute"/>
            <person name="Mujic A.B."/>
            <person name="Kuo A."/>
            <person name="Tritt A."/>
            <person name="Lipzen A."/>
            <person name="Chen C."/>
            <person name="Johnson J."/>
            <person name="Sharma A."/>
            <person name="Barry K."/>
            <person name="Grigoriev I.V."/>
            <person name="Spatafora J.W."/>
        </authorList>
    </citation>
    <scope>NUCLEOTIDE SEQUENCE [LARGE SCALE GENOMIC DNA]</scope>
    <source>
        <strain evidence="1 2">AM-OR11-026</strain>
    </source>
</reference>